<protein>
    <submittedName>
        <fullName evidence="3">Uncharacterized protein</fullName>
    </submittedName>
</protein>
<keyword evidence="1" id="KW-0175">Coiled coil</keyword>
<accession>A0A0U5EQ02</accession>
<feature type="compositionally biased region" description="Polar residues" evidence="2">
    <location>
        <begin position="1"/>
        <end position="26"/>
    </location>
</feature>
<evidence type="ECO:0000313" key="4">
    <source>
        <dbReference type="Proteomes" id="UP000069902"/>
    </source>
</evidence>
<dbReference type="EMBL" id="LN879502">
    <property type="protein sequence ID" value="CUI16017.1"/>
    <property type="molecule type" value="Genomic_DNA"/>
</dbReference>
<evidence type="ECO:0000256" key="2">
    <source>
        <dbReference type="SAM" id="MobiDB-lite"/>
    </source>
</evidence>
<dbReference type="RefSeq" id="WP_059059950.1">
    <property type="nucleotide sequence ID" value="NZ_LN879502.1"/>
</dbReference>
<proteinExistence type="predicted"/>
<feature type="compositionally biased region" description="Polar residues" evidence="2">
    <location>
        <begin position="47"/>
        <end position="59"/>
    </location>
</feature>
<name>A0A0U5EQ02_9BACT</name>
<dbReference type="Gene3D" id="1.20.5.1230">
    <property type="entry name" value="Apolipoprotein A-I"/>
    <property type="match status" value="1"/>
</dbReference>
<dbReference type="Proteomes" id="UP000069902">
    <property type="component" value="Chromosome cPNK"/>
</dbReference>
<dbReference type="SUPFAM" id="SSF58113">
    <property type="entry name" value="Apolipoprotein A-I"/>
    <property type="match status" value="1"/>
</dbReference>
<dbReference type="KEGG" id="pnl:PNK_0383"/>
<feature type="region of interest" description="Disordered" evidence="2">
    <location>
        <begin position="1"/>
        <end position="32"/>
    </location>
</feature>
<gene>
    <name evidence="3" type="ORF">PNK_0383</name>
</gene>
<feature type="region of interest" description="Disordered" evidence="2">
    <location>
        <begin position="40"/>
        <end position="59"/>
    </location>
</feature>
<feature type="coiled-coil region" evidence="1">
    <location>
        <begin position="534"/>
        <end position="561"/>
    </location>
</feature>
<dbReference type="PATRIC" id="fig|389348.3.peg.431"/>
<reference evidence="4" key="1">
    <citation type="submission" date="2015-09" db="EMBL/GenBank/DDBJ databases">
        <authorList>
            <person name="Bertelli C."/>
        </authorList>
    </citation>
    <scope>NUCLEOTIDE SEQUENCE [LARGE SCALE GENOMIC DNA]</scope>
    <source>
        <strain evidence="4">KNic</strain>
    </source>
</reference>
<dbReference type="AlphaFoldDB" id="A0A0U5EQ02"/>
<organism evidence="3 4">
    <name type="scientific">Candidatus Protochlamydia naegleriophila</name>
    <dbReference type="NCBI Taxonomy" id="389348"/>
    <lineage>
        <taxon>Bacteria</taxon>
        <taxon>Pseudomonadati</taxon>
        <taxon>Chlamydiota</taxon>
        <taxon>Chlamydiia</taxon>
        <taxon>Parachlamydiales</taxon>
        <taxon>Parachlamydiaceae</taxon>
        <taxon>Candidatus Protochlamydia</taxon>
    </lineage>
</organism>
<evidence type="ECO:0000256" key="1">
    <source>
        <dbReference type="SAM" id="Coils"/>
    </source>
</evidence>
<keyword evidence="4" id="KW-1185">Reference proteome</keyword>
<dbReference type="InParanoid" id="A0A0U5EQ02"/>
<sequence length="581" mass="64142">MNRFDSSWQQALQSTSFPTSTGSQATDHLGGGDTVRYSGRTFAFHNGSPTETKVNDSMINSNLGAGPTASTGRVRQVAHIIIGGFATLIDKLASKVADVGRKIFAFAQKVGTAEGRSELKEGIERGAQQIQTKLSSLKEATSEKLRKTKAELPGRVQKFREDFPATVRTSVGKLKKSATKFFQQLRSSEGRKELKKDFEGGLDRLKKGAISLMERGAERASQMGEELQPKLDAYEARGSAIVAESKKDLKAVKKDASIAMGELKKTAEGHLSSIGQSLSTRIDNLKQRMGAISFKRPSPTPTYDMALAANTVDVLKQRLDKQKLNLQKNMQEGSDAGTIRTREIEIGETQASLKLFENPSKLNKFIKAQKKEHAAELKQIRDFAEGGIKQNEALTTKLKEQMGEVSKTFGDDKLAKMREEIGKRMDEKHALSKENSSDENILILMLKKESPEAFQCDVRKGLGEVTGPSNGAKMESKEFIKHLHDNLPSYLGLDRKDFRTKPSGEDPSGELLKQDKENNLAQFKQLCIDKGLSADEAASKASELNNKYNELIDAKRNLEIDGGSKYMTLAMEIKQFVDNLK</sequence>
<evidence type="ECO:0000313" key="3">
    <source>
        <dbReference type="EMBL" id="CUI16017.1"/>
    </source>
</evidence>